<keyword evidence="1" id="KW-0472">Membrane</keyword>
<dbReference type="EMBL" id="LN871599">
    <property type="protein sequence ID" value="CCF75816.1"/>
    <property type="molecule type" value="Genomic_DNA"/>
</dbReference>
<protein>
    <recommendedName>
        <fullName evidence="2">Brl1/Brr6 domain-containing protein</fullName>
    </recommendedName>
</protein>
<keyword evidence="1" id="KW-0812">Transmembrane</keyword>
<gene>
    <name evidence="3" type="ORF">BmR1_04g08157</name>
</gene>
<dbReference type="PANTHER" id="PTHR28136:SF1">
    <property type="entry name" value="NUCLEUS EXPORT PROTEIN BRL1"/>
    <property type="match status" value="1"/>
</dbReference>
<reference evidence="3 4" key="3">
    <citation type="journal article" date="2016" name="Sci. Rep.">
        <title>Genome-wide diversity and gene expression profiling of Babesia microti isolates identify polymorphic genes that mediate host-pathogen interactions.</title>
        <authorList>
            <person name="Silva J.C."/>
            <person name="Cornillot E."/>
            <person name="McCracken C."/>
            <person name="Usmani-Brown S."/>
            <person name="Dwivedi A."/>
            <person name="Ifeonu O.O."/>
            <person name="Crabtree J."/>
            <person name="Gotia H.T."/>
            <person name="Virji A.Z."/>
            <person name="Reynes C."/>
            <person name="Colinge J."/>
            <person name="Kumar V."/>
            <person name="Lawres L."/>
            <person name="Pazzi J.E."/>
            <person name="Pablo J.V."/>
            <person name="Hung C."/>
            <person name="Brancato J."/>
            <person name="Kumari P."/>
            <person name="Orvis J."/>
            <person name="Tretina K."/>
            <person name="Chibucos M."/>
            <person name="Ott S."/>
            <person name="Sadzewicz L."/>
            <person name="Sengamalay N."/>
            <person name="Shetty A.C."/>
            <person name="Su Q."/>
            <person name="Tallon L."/>
            <person name="Fraser C.M."/>
            <person name="Frutos R."/>
            <person name="Molina D.M."/>
            <person name="Krause P.J."/>
            <person name="Ben Mamoun C."/>
        </authorList>
    </citation>
    <scope>NUCLEOTIDE SEQUENCE [LARGE SCALE GENOMIC DNA]</scope>
    <source>
        <strain evidence="3 4">RI</strain>
    </source>
</reference>
<dbReference type="KEGG" id="bmic:BmR1_04g08157"/>
<evidence type="ECO:0000256" key="1">
    <source>
        <dbReference type="SAM" id="Phobius"/>
    </source>
</evidence>
<dbReference type="Pfam" id="PF10104">
    <property type="entry name" value="Brr6_like_C_C"/>
    <property type="match status" value="1"/>
</dbReference>
<keyword evidence="1" id="KW-1133">Transmembrane helix</keyword>
<name>I7ISR4_BABMR</name>
<feature type="transmembrane region" description="Helical" evidence="1">
    <location>
        <begin position="184"/>
        <end position="205"/>
    </location>
</feature>
<evidence type="ECO:0000313" key="4">
    <source>
        <dbReference type="Proteomes" id="UP000002899"/>
    </source>
</evidence>
<evidence type="ECO:0000313" key="3">
    <source>
        <dbReference type="EMBL" id="CCF75816.1"/>
    </source>
</evidence>
<dbReference type="OrthoDB" id="5961at2759"/>
<dbReference type="InterPro" id="IPR018767">
    <property type="entry name" value="Brl1/Brr6_dom"/>
</dbReference>
<dbReference type="GO" id="GO:0006998">
    <property type="term" value="P:nuclear envelope organization"/>
    <property type="evidence" value="ECO:0007669"/>
    <property type="project" value="InterPro"/>
</dbReference>
<accession>I7ISR4</accession>
<dbReference type="InterPro" id="IPR040202">
    <property type="entry name" value="Brl1/Brr6"/>
</dbReference>
<organism evidence="3 4">
    <name type="scientific">Babesia microti (strain RI)</name>
    <dbReference type="NCBI Taxonomy" id="1133968"/>
    <lineage>
        <taxon>Eukaryota</taxon>
        <taxon>Sar</taxon>
        <taxon>Alveolata</taxon>
        <taxon>Apicomplexa</taxon>
        <taxon>Aconoidasida</taxon>
        <taxon>Piroplasmida</taxon>
        <taxon>Babesiidae</taxon>
        <taxon>Babesia</taxon>
    </lineage>
</organism>
<dbReference type="Proteomes" id="UP000002899">
    <property type="component" value="Chromosome IV"/>
</dbReference>
<dbReference type="GO" id="GO:0055088">
    <property type="term" value="P:lipid homeostasis"/>
    <property type="evidence" value="ECO:0007669"/>
    <property type="project" value="InterPro"/>
</dbReference>
<dbReference type="SMART" id="SM01042">
    <property type="entry name" value="Brr6_like_C_C"/>
    <property type="match status" value="1"/>
</dbReference>
<evidence type="ECO:0000259" key="2">
    <source>
        <dbReference type="SMART" id="SM01042"/>
    </source>
</evidence>
<reference evidence="3 4" key="2">
    <citation type="journal article" date="2013" name="PLoS ONE">
        <title>Whole genome mapping and re-organization of the nuclear and mitochondrial genomes of Babesia microti isolates.</title>
        <authorList>
            <person name="Cornillot E."/>
            <person name="Dassouli A."/>
            <person name="Garg A."/>
            <person name="Pachikara N."/>
            <person name="Randazzo S."/>
            <person name="Depoix D."/>
            <person name="Carcy B."/>
            <person name="Delbecq S."/>
            <person name="Frutos R."/>
            <person name="Silva J.C."/>
            <person name="Sutton R."/>
            <person name="Krause P.J."/>
            <person name="Mamoun C.B."/>
        </authorList>
    </citation>
    <scope>NUCLEOTIDE SEQUENCE [LARGE SCALE GENOMIC DNA]</scope>
    <source>
        <strain evidence="3 4">RI</strain>
    </source>
</reference>
<feature type="transmembrane region" description="Helical" evidence="1">
    <location>
        <begin position="288"/>
        <end position="310"/>
    </location>
</feature>
<dbReference type="PANTHER" id="PTHR28136">
    <property type="entry name" value="NUCLEUS EXPORT PROTEIN BRR6"/>
    <property type="match status" value="1"/>
</dbReference>
<feature type="domain" description="Brl1/Brr6" evidence="2">
    <location>
        <begin position="181"/>
        <end position="308"/>
    </location>
</feature>
<dbReference type="AlphaFoldDB" id="I7ISR4"/>
<proteinExistence type="predicted"/>
<dbReference type="RefSeq" id="XP_012650224.1">
    <property type="nucleotide sequence ID" value="XM_012794770.1"/>
</dbReference>
<dbReference type="VEuPathDB" id="PiroplasmaDB:BmR1_04g08157"/>
<keyword evidence="4" id="KW-1185">Reference proteome</keyword>
<dbReference type="GO" id="GO:0031965">
    <property type="term" value="C:nuclear membrane"/>
    <property type="evidence" value="ECO:0007669"/>
    <property type="project" value="InterPro"/>
</dbReference>
<sequence>MEDTLDSLRILQLRDLNAGNSKIRSDSDDSDGSCVWIGHKVDIKKEKFGTEGTPTGWLVQNVKNKVKRLSLATKNVSGNTVKLNYHGHNSAISPVNLDSSTSSTATTRQSTYFNSNDRYNFCNKDSTIDQQVQPLINGCKKLIKKSNHPSTGCVDELLRLPRWKYRSDTSRKPWYSRPATVNKWLRTLVNSGIALLFLLMIGFMAKHIHEDFMTRLGERESRNKILMKECESQYIANKCKINTVPYMINQCEEWELCMQGQHLGKQSSSLYAKLLAEVLNSFFSTLEYRTVCFLIVLTFVFVVSGTMCAWGR</sequence>
<reference evidence="3 4" key="1">
    <citation type="journal article" date="2012" name="Nucleic Acids Res.">
        <title>Sequencing of the smallest Apicomplexan genome from the human pathogen Babesia microti.</title>
        <authorList>
            <person name="Cornillot E."/>
            <person name="Hadj-Kaddour K."/>
            <person name="Dassouli A."/>
            <person name="Noel B."/>
            <person name="Ranwez V."/>
            <person name="Vacherie B."/>
            <person name="Augagneur Y."/>
            <person name="Bres V."/>
            <person name="Duclos A."/>
            <person name="Randazzo S."/>
            <person name="Carcy B."/>
            <person name="Debierre-Grockiego F."/>
            <person name="Delbecq S."/>
            <person name="Moubri-Menage K."/>
            <person name="Shams-Eldin H."/>
            <person name="Usmani-Brown S."/>
            <person name="Bringaud F."/>
            <person name="Wincker P."/>
            <person name="Vivares C.P."/>
            <person name="Schwarz R.T."/>
            <person name="Schetters T.P."/>
            <person name="Krause P.J."/>
            <person name="Gorenflot A."/>
            <person name="Berry V."/>
            <person name="Barbe V."/>
            <person name="Ben Mamoun C."/>
        </authorList>
    </citation>
    <scope>NUCLEOTIDE SEQUENCE [LARGE SCALE GENOMIC DNA]</scope>
    <source>
        <strain evidence="3 4">RI</strain>
    </source>
</reference>
<dbReference type="GeneID" id="24426269"/>